<dbReference type="PROSITE" id="PS00211">
    <property type="entry name" value="ABC_TRANSPORTER_1"/>
    <property type="match status" value="1"/>
</dbReference>
<dbReference type="SUPFAM" id="SSF52540">
    <property type="entry name" value="P-loop containing nucleoside triphosphate hydrolases"/>
    <property type="match status" value="1"/>
</dbReference>
<dbReference type="SMART" id="SM00382">
    <property type="entry name" value="AAA"/>
    <property type="match status" value="1"/>
</dbReference>
<comment type="similarity">
    <text evidence="1">Belongs to the ABC transporter superfamily.</text>
</comment>
<name>A0A4R4FIF2_9FIRM</name>
<dbReference type="Pfam" id="PF00005">
    <property type="entry name" value="ABC_tran"/>
    <property type="match status" value="1"/>
</dbReference>
<dbReference type="RefSeq" id="WP_132274389.1">
    <property type="nucleotide sequence ID" value="NZ_JAOBST010000027.1"/>
</dbReference>
<evidence type="ECO:0000256" key="4">
    <source>
        <dbReference type="ARBA" id="ARBA00022840"/>
    </source>
</evidence>
<dbReference type="PANTHER" id="PTHR43335">
    <property type="entry name" value="ABC TRANSPORTER, ATP-BINDING PROTEIN"/>
    <property type="match status" value="1"/>
</dbReference>
<dbReference type="PANTHER" id="PTHR43335:SF8">
    <property type="entry name" value="ABC TRANSPORTER, ATP-BINDING PROTEIN"/>
    <property type="match status" value="1"/>
</dbReference>
<keyword evidence="4 6" id="KW-0067">ATP-binding</keyword>
<dbReference type="GO" id="GO:0016887">
    <property type="term" value="F:ATP hydrolysis activity"/>
    <property type="evidence" value="ECO:0007669"/>
    <property type="project" value="InterPro"/>
</dbReference>
<dbReference type="InterPro" id="IPR003593">
    <property type="entry name" value="AAA+_ATPase"/>
</dbReference>
<protein>
    <submittedName>
        <fullName evidence="6">ABC transporter ATP-binding protein</fullName>
    </submittedName>
</protein>
<organism evidence="6 7">
    <name type="scientific">Extibacter muris</name>
    <dbReference type="NCBI Taxonomy" id="1796622"/>
    <lineage>
        <taxon>Bacteria</taxon>
        <taxon>Bacillati</taxon>
        <taxon>Bacillota</taxon>
        <taxon>Clostridia</taxon>
        <taxon>Lachnospirales</taxon>
        <taxon>Lachnospiraceae</taxon>
        <taxon>Extibacter</taxon>
    </lineage>
</organism>
<evidence type="ECO:0000259" key="5">
    <source>
        <dbReference type="PROSITE" id="PS50893"/>
    </source>
</evidence>
<dbReference type="AlphaFoldDB" id="A0A4R4FIF2"/>
<keyword evidence="3" id="KW-0547">Nucleotide-binding</keyword>
<keyword evidence="7" id="KW-1185">Reference proteome</keyword>
<dbReference type="Proteomes" id="UP000295710">
    <property type="component" value="Unassembled WGS sequence"/>
</dbReference>
<sequence length="242" mass="26623">MSVILRTNHVTKRYGSRPVVSDLSMTIHKGDIYGFIGKNGAGKTTLIRIITGLAAPSEGNMLLFGKPDLLEGRRKIGTVIESPAFYPGMTARENLTAQCRLQGEDSAQVDEILALVGLDGTGKKKAKNFSLGMRQRLAIAIALISTPELLILDEPTNGLDPEGIKEIRELILKLNKEEGITVLISSHILGELSKFATRYGIIHQGRLIEEFTEDELWERCHASDTQAAMDLEEYFLNKIGGM</sequence>
<feature type="domain" description="ABC transporter" evidence="5">
    <location>
        <begin position="5"/>
        <end position="229"/>
    </location>
</feature>
<evidence type="ECO:0000256" key="2">
    <source>
        <dbReference type="ARBA" id="ARBA00022448"/>
    </source>
</evidence>
<dbReference type="GO" id="GO:0005524">
    <property type="term" value="F:ATP binding"/>
    <property type="evidence" value="ECO:0007669"/>
    <property type="project" value="UniProtKB-KW"/>
</dbReference>
<accession>A0A4R4FIF2</accession>
<evidence type="ECO:0000256" key="1">
    <source>
        <dbReference type="ARBA" id="ARBA00005417"/>
    </source>
</evidence>
<reference evidence="6 7" key="1">
    <citation type="journal article" date="2016" name="Nat. Microbiol.">
        <title>The Mouse Intestinal Bacterial Collection (miBC) provides host-specific insight into cultured diversity and functional potential of the gut microbiota.</title>
        <authorList>
            <person name="Lagkouvardos I."/>
            <person name="Pukall R."/>
            <person name="Abt B."/>
            <person name="Foesel B.U."/>
            <person name="Meier-Kolthoff J.P."/>
            <person name="Kumar N."/>
            <person name="Bresciani A."/>
            <person name="Martinez I."/>
            <person name="Just S."/>
            <person name="Ziegler C."/>
            <person name="Brugiroux S."/>
            <person name="Garzetti D."/>
            <person name="Wenning M."/>
            <person name="Bui T.P."/>
            <person name="Wang J."/>
            <person name="Hugenholtz F."/>
            <person name="Plugge C.M."/>
            <person name="Peterson D.A."/>
            <person name="Hornef M.W."/>
            <person name="Baines J.F."/>
            <person name="Smidt H."/>
            <person name="Walter J."/>
            <person name="Kristiansen K."/>
            <person name="Nielsen H.B."/>
            <person name="Haller D."/>
            <person name="Overmann J."/>
            <person name="Stecher B."/>
            <person name="Clavel T."/>
        </authorList>
    </citation>
    <scope>NUCLEOTIDE SEQUENCE [LARGE SCALE GENOMIC DNA]</scope>
    <source>
        <strain evidence="6 7">DSM 28560</strain>
    </source>
</reference>
<dbReference type="EMBL" id="SMMX01000001">
    <property type="protein sequence ID" value="TDA23465.1"/>
    <property type="molecule type" value="Genomic_DNA"/>
</dbReference>
<evidence type="ECO:0000256" key="3">
    <source>
        <dbReference type="ARBA" id="ARBA00022741"/>
    </source>
</evidence>
<gene>
    <name evidence="6" type="ORF">E1963_01650</name>
</gene>
<keyword evidence="2" id="KW-0813">Transport</keyword>
<comment type="caution">
    <text evidence="6">The sequence shown here is derived from an EMBL/GenBank/DDBJ whole genome shotgun (WGS) entry which is preliminary data.</text>
</comment>
<dbReference type="Gene3D" id="3.40.50.300">
    <property type="entry name" value="P-loop containing nucleotide triphosphate hydrolases"/>
    <property type="match status" value="1"/>
</dbReference>
<evidence type="ECO:0000313" key="6">
    <source>
        <dbReference type="EMBL" id="TDA23465.1"/>
    </source>
</evidence>
<evidence type="ECO:0000313" key="7">
    <source>
        <dbReference type="Proteomes" id="UP000295710"/>
    </source>
</evidence>
<dbReference type="InterPro" id="IPR027417">
    <property type="entry name" value="P-loop_NTPase"/>
</dbReference>
<dbReference type="InterPro" id="IPR017871">
    <property type="entry name" value="ABC_transporter-like_CS"/>
</dbReference>
<proteinExistence type="inferred from homology"/>
<dbReference type="PROSITE" id="PS50893">
    <property type="entry name" value="ABC_TRANSPORTER_2"/>
    <property type="match status" value="1"/>
</dbReference>
<dbReference type="InterPro" id="IPR003439">
    <property type="entry name" value="ABC_transporter-like_ATP-bd"/>
</dbReference>
<dbReference type="CDD" id="cd03268">
    <property type="entry name" value="ABC_BcrA_bacitracin_resist"/>
    <property type="match status" value="1"/>
</dbReference>